<dbReference type="EMBL" id="LR215729">
    <property type="protein sequence ID" value="VEV96637.1"/>
    <property type="molecule type" value="Genomic_DNA"/>
</dbReference>
<gene>
    <name evidence="6" type="ORF">PMYSY11_1590</name>
</gene>
<proteinExistence type="inferred from homology"/>
<name>A0A653E1U1_9PSED</name>
<evidence type="ECO:0000313" key="6">
    <source>
        <dbReference type="EMBL" id="VEV96637.1"/>
    </source>
</evidence>
<sequence length="298" mass="32272">MSVSIRQLKIFEATARLGRLTAAADDQAISQSAASQALKELESELGYPLFMRIGRELVITDAGRNALPKVGQILQALDSLMHSEADEISGVLRVAASVTIGSYLLPELLSQFIHKHPQVDPDVRISNTGEVISAVEKGQVHIGLIEGPATHNHLLITPWSEDQLAVFCRPDHPLAAVGKLTATQIAQQRWVLREHGSGTRAVFDAAVQQVCGQVKLALELNRQEAIKQSVKAGLGIGCLSALSIAEQVDAGELVVLHTPLELRRRFSLVSPPVEQSNALVRAFVEHLQQHAKAETVDK</sequence>
<dbReference type="InterPro" id="IPR000847">
    <property type="entry name" value="LysR_HTH_N"/>
</dbReference>
<dbReference type="AlphaFoldDB" id="A0A653E1U1"/>
<evidence type="ECO:0000256" key="3">
    <source>
        <dbReference type="ARBA" id="ARBA00023125"/>
    </source>
</evidence>
<dbReference type="Pfam" id="PF00126">
    <property type="entry name" value="HTH_1"/>
    <property type="match status" value="1"/>
</dbReference>
<keyword evidence="2" id="KW-0805">Transcription regulation</keyword>
<dbReference type="InterPro" id="IPR036390">
    <property type="entry name" value="WH_DNA-bd_sf"/>
</dbReference>
<keyword evidence="3" id="KW-0238">DNA-binding</keyword>
<evidence type="ECO:0000256" key="4">
    <source>
        <dbReference type="ARBA" id="ARBA00023163"/>
    </source>
</evidence>
<dbReference type="InterPro" id="IPR005119">
    <property type="entry name" value="LysR_subst-bd"/>
</dbReference>
<dbReference type="PANTHER" id="PTHR30126:SF94">
    <property type="entry name" value="LYSR FAMILY TRANSCRIPTIONAL REGULATOR"/>
    <property type="match status" value="1"/>
</dbReference>
<dbReference type="RefSeq" id="WP_150547975.1">
    <property type="nucleotide sequence ID" value="NZ_LR215729.2"/>
</dbReference>
<evidence type="ECO:0000256" key="2">
    <source>
        <dbReference type="ARBA" id="ARBA00023015"/>
    </source>
</evidence>
<dbReference type="SUPFAM" id="SSF53850">
    <property type="entry name" value="Periplasmic binding protein-like II"/>
    <property type="match status" value="1"/>
</dbReference>
<dbReference type="SUPFAM" id="SSF46785">
    <property type="entry name" value="Winged helix' DNA-binding domain"/>
    <property type="match status" value="1"/>
</dbReference>
<dbReference type="PRINTS" id="PR00039">
    <property type="entry name" value="HTHLYSR"/>
</dbReference>
<evidence type="ECO:0000259" key="5">
    <source>
        <dbReference type="PROSITE" id="PS50931"/>
    </source>
</evidence>
<evidence type="ECO:0000256" key="1">
    <source>
        <dbReference type="ARBA" id="ARBA00009437"/>
    </source>
</evidence>
<keyword evidence="4" id="KW-0804">Transcription</keyword>
<feature type="domain" description="HTH lysR-type" evidence="5">
    <location>
        <begin position="3"/>
        <end position="60"/>
    </location>
</feature>
<dbReference type="InterPro" id="IPR036388">
    <property type="entry name" value="WH-like_DNA-bd_sf"/>
</dbReference>
<dbReference type="CDD" id="cd08420">
    <property type="entry name" value="PBP2_CysL_like"/>
    <property type="match status" value="1"/>
</dbReference>
<dbReference type="Gene3D" id="1.10.10.10">
    <property type="entry name" value="Winged helix-like DNA-binding domain superfamily/Winged helix DNA-binding domain"/>
    <property type="match status" value="1"/>
</dbReference>
<comment type="similarity">
    <text evidence="1">Belongs to the LysR transcriptional regulatory family.</text>
</comment>
<dbReference type="PROSITE" id="PS50931">
    <property type="entry name" value="HTH_LYSR"/>
    <property type="match status" value="1"/>
</dbReference>
<dbReference type="GO" id="GO:0000976">
    <property type="term" value="F:transcription cis-regulatory region binding"/>
    <property type="evidence" value="ECO:0007669"/>
    <property type="project" value="TreeGrafter"/>
</dbReference>
<dbReference type="Pfam" id="PF03466">
    <property type="entry name" value="LysR_substrate"/>
    <property type="match status" value="1"/>
</dbReference>
<dbReference type="PANTHER" id="PTHR30126">
    <property type="entry name" value="HTH-TYPE TRANSCRIPTIONAL REGULATOR"/>
    <property type="match status" value="1"/>
</dbReference>
<reference evidence="6" key="1">
    <citation type="submission" date="2019-02" db="EMBL/GenBank/DDBJ databases">
        <authorList>
            <consortium name="Genoscope - CEA"/>
            <person name="William W."/>
        </authorList>
    </citation>
    <scope>NUCLEOTIDE SEQUENCE [LARGE SCALE GENOMIC DNA]</scope>
    <source>
        <strain evidence="6">YSy11</strain>
    </source>
</reference>
<accession>A0A653E1U1</accession>
<dbReference type="Gene3D" id="3.40.190.290">
    <property type="match status" value="1"/>
</dbReference>
<organism evidence="6">
    <name type="scientific">Pseudomonas marincola</name>
    <dbReference type="NCBI Taxonomy" id="437900"/>
    <lineage>
        <taxon>Bacteria</taxon>
        <taxon>Pseudomonadati</taxon>
        <taxon>Pseudomonadota</taxon>
        <taxon>Gammaproteobacteria</taxon>
        <taxon>Pseudomonadales</taxon>
        <taxon>Pseudomonadaceae</taxon>
        <taxon>Pseudomonas</taxon>
    </lineage>
</organism>
<protein>
    <submittedName>
        <fullName evidence="6">LysR family transcriptional regulator</fullName>
    </submittedName>
</protein>
<dbReference type="GO" id="GO:0003700">
    <property type="term" value="F:DNA-binding transcription factor activity"/>
    <property type="evidence" value="ECO:0007669"/>
    <property type="project" value="InterPro"/>
</dbReference>